<evidence type="ECO:0000313" key="2">
    <source>
        <dbReference type="EMBL" id="QIR04988.1"/>
    </source>
</evidence>
<sequence>MLVKAILICLLIFILFNLFRAIPVLLNGDRSVPLSRFLGRRVLFSVCIFLLLLLALSMGWITPNPRPY</sequence>
<keyword evidence="3" id="KW-1185">Reference proteome</keyword>
<keyword evidence="1" id="KW-1133">Transmembrane helix</keyword>
<gene>
    <name evidence="2" type="ORF">HBA18_00505</name>
</gene>
<evidence type="ECO:0000256" key="1">
    <source>
        <dbReference type="SAM" id="Phobius"/>
    </source>
</evidence>
<dbReference type="InterPro" id="IPR021313">
    <property type="entry name" value="DUF2909"/>
</dbReference>
<name>A0ABX6K3U8_SALCS</name>
<keyword evidence="1" id="KW-0812">Transmembrane</keyword>
<dbReference type="EMBL" id="CP050266">
    <property type="protein sequence ID" value="QIR04988.1"/>
    <property type="molecule type" value="Genomic_DNA"/>
</dbReference>
<evidence type="ECO:0000313" key="3">
    <source>
        <dbReference type="Proteomes" id="UP000501408"/>
    </source>
</evidence>
<proteinExistence type="predicted"/>
<reference evidence="2 3" key="1">
    <citation type="submission" date="2020-03" db="EMBL/GenBank/DDBJ databases">
        <title>Genome mining reveals the biosynthetic pathways of PHA and ectoines of the halophilic strain Salinivibrio costicola M318 isolated from fermented shrimp paste.</title>
        <authorList>
            <person name="Doan T.V."/>
            <person name="Tran L.T."/>
            <person name="Trieu T.A."/>
            <person name="Nguyen Q.V."/>
            <person name="Quach T.N."/>
            <person name="Phi T.Q."/>
            <person name="Kumar S."/>
        </authorList>
    </citation>
    <scope>NUCLEOTIDE SEQUENCE [LARGE SCALE GENOMIC DNA]</scope>
    <source>
        <strain evidence="2 3">M318</strain>
    </source>
</reference>
<feature type="transmembrane region" description="Helical" evidence="1">
    <location>
        <begin position="37"/>
        <end position="61"/>
    </location>
</feature>
<dbReference type="Proteomes" id="UP000501408">
    <property type="component" value="Chromosome 1"/>
</dbReference>
<protein>
    <submittedName>
        <fullName evidence="2">DUF2909 domain-containing protein</fullName>
    </submittedName>
</protein>
<accession>A0ABX6K3U8</accession>
<dbReference type="Pfam" id="PF11137">
    <property type="entry name" value="DUF2909"/>
    <property type="match status" value="1"/>
</dbReference>
<dbReference type="RefSeq" id="WP_077455019.1">
    <property type="nucleotide sequence ID" value="NZ_CP050266.1"/>
</dbReference>
<keyword evidence="1" id="KW-0472">Membrane</keyword>
<organism evidence="2 3">
    <name type="scientific">Salinivibrio costicola</name>
    <name type="common">Vibrio costicola</name>
    <dbReference type="NCBI Taxonomy" id="51367"/>
    <lineage>
        <taxon>Bacteria</taxon>
        <taxon>Pseudomonadati</taxon>
        <taxon>Pseudomonadota</taxon>
        <taxon>Gammaproteobacteria</taxon>
        <taxon>Vibrionales</taxon>
        <taxon>Vibrionaceae</taxon>
        <taxon>Salinivibrio</taxon>
    </lineage>
</organism>